<dbReference type="SUPFAM" id="SSF56349">
    <property type="entry name" value="DNA breaking-rejoining enzymes"/>
    <property type="match status" value="1"/>
</dbReference>
<keyword evidence="1" id="KW-0238">DNA-binding</keyword>
<proteinExistence type="predicted"/>
<dbReference type="Gene3D" id="1.10.150.130">
    <property type="match status" value="1"/>
</dbReference>
<evidence type="ECO:0000313" key="5">
    <source>
        <dbReference type="EMBL" id="AQX49502.1"/>
    </source>
</evidence>
<dbReference type="AlphaFoldDB" id="A0A494J1W5"/>
<dbReference type="InterPro" id="IPR010998">
    <property type="entry name" value="Integrase_recombinase_N"/>
</dbReference>
<protein>
    <recommendedName>
        <fullName evidence="8">Phage integrase SAM-like domain-containing protein</fullName>
    </recommendedName>
</protein>
<evidence type="ECO:0000259" key="3">
    <source>
        <dbReference type="Pfam" id="PF00589"/>
    </source>
</evidence>
<reference evidence="6" key="2">
    <citation type="submission" date="2016-06" db="EMBL/GenBank/DDBJ databases">
        <authorList>
            <person name="Nicholson A.C."/>
        </authorList>
    </citation>
    <scope>NUCLEOTIDE SEQUENCE [LARGE SCALE GENOMIC DNA]</scope>
    <source>
        <strain evidence="6">E6809</strain>
    </source>
</reference>
<name>A0A494J1W5_9FLAO</name>
<dbReference type="InterPro" id="IPR011010">
    <property type="entry name" value="DNA_brk_join_enz"/>
</dbReference>
<dbReference type="GO" id="GO:0006310">
    <property type="term" value="P:DNA recombination"/>
    <property type="evidence" value="ECO:0007669"/>
    <property type="project" value="UniProtKB-KW"/>
</dbReference>
<dbReference type="InterPro" id="IPR002104">
    <property type="entry name" value="Integrase_catalytic"/>
</dbReference>
<dbReference type="GO" id="GO:0015074">
    <property type="term" value="P:DNA integration"/>
    <property type="evidence" value="ECO:0007669"/>
    <property type="project" value="InterPro"/>
</dbReference>
<accession>A0A494J1W5</accession>
<evidence type="ECO:0000256" key="2">
    <source>
        <dbReference type="ARBA" id="ARBA00023172"/>
    </source>
</evidence>
<dbReference type="EMBL" id="CP014339">
    <property type="protein sequence ID" value="AQX49502.1"/>
    <property type="molecule type" value="Genomic_DNA"/>
</dbReference>
<dbReference type="Pfam" id="PF13102">
    <property type="entry name" value="Phage_int_SAM_5"/>
    <property type="match status" value="1"/>
</dbReference>
<dbReference type="InterPro" id="IPR013762">
    <property type="entry name" value="Integrase-like_cat_sf"/>
</dbReference>
<gene>
    <name evidence="5" type="ORF">AYC66_01890</name>
    <name evidence="6" type="ORF">BAY09_07785</name>
</gene>
<dbReference type="Gene3D" id="1.10.443.10">
    <property type="entry name" value="Intergrase catalytic core"/>
    <property type="match status" value="1"/>
</dbReference>
<dbReference type="Pfam" id="PF00589">
    <property type="entry name" value="Phage_integrase"/>
    <property type="match status" value="1"/>
</dbReference>
<evidence type="ECO:0000313" key="7">
    <source>
        <dbReference type="Proteomes" id="UP000189738"/>
    </source>
</evidence>
<keyword evidence="2" id="KW-0233">DNA recombination</keyword>
<evidence type="ECO:0000313" key="6">
    <source>
        <dbReference type="EMBL" id="OPB47284.1"/>
    </source>
</evidence>
<dbReference type="InterPro" id="IPR025269">
    <property type="entry name" value="SAM-like_dom"/>
</dbReference>
<organism evidence="6">
    <name type="scientific">Elizabethkingia anophelis</name>
    <dbReference type="NCBI Taxonomy" id="1117645"/>
    <lineage>
        <taxon>Bacteria</taxon>
        <taxon>Pseudomonadati</taxon>
        <taxon>Bacteroidota</taxon>
        <taxon>Flavobacteriia</taxon>
        <taxon>Flavobacteriales</taxon>
        <taxon>Weeksellaceae</taxon>
        <taxon>Elizabethkingia</taxon>
    </lineage>
</organism>
<feature type="domain" description="Tyr recombinase" evidence="3">
    <location>
        <begin position="275"/>
        <end position="436"/>
    </location>
</feature>
<dbReference type="GO" id="GO:0003677">
    <property type="term" value="F:DNA binding"/>
    <property type="evidence" value="ECO:0007669"/>
    <property type="project" value="UniProtKB-KW"/>
</dbReference>
<sequence length="453" mass="53019">MIKFSLEFSDTNSDTIFEKDTFMASVSFYVRGTNNDKESTVWTRFRDKELDIKLPIPYLRCKPKDWKDGKCKSSSLKMADSDLDTINVRLTKLEANILSKYKDDSPEIDVKGWLELVIDPQKAKVQSDNYPEDVISFIDVYISLKKDSVAESTIKKAKVVKNLLSRYIADRRIKNKTFKILKFKDLDTSFRSDFEKYCKNEQYKISTTYRNLKFLKMICKVAGENNIEVHKHVEGWKFEIEKATRNVPRSIYLTFEELDKIEREVMPHDYLENARDWLLIACYTGQRVSDYLRFTSSMIVEDSDGQKYIEFTQKKTNTKMQIPLLKKVQEVLDKRGGEFPRQISDVKLNVYIKEVCKIAEINDIIYNGKVSAIEKEDKTRVTRKVFAEYPKHELVSSHIGRKSFASNFYEKIPTAYLMNFTGHKTEKQLLNYINKTEVEKMKSTAKVFTSLGY</sequence>
<feature type="domain" description="Phage integrase SAM-like" evidence="4">
    <location>
        <begin position="134"/>
        <end position="234"/>
    </location>
</feature>
<dbReference type="RefSeq" id="WP_078720273.1">
    <property type="nucleotide sequence ID" value="NZ_JAKRNY010000049.1"/>
</dbReference>
<reference evidence="5 7" key="1">
    <citation type="submission" date="2016-02" db="EMBL/GenBank/DDBJ databases">
        <authorList>
            <person name="Nicholson A.C."/>
            <person name="Humrighouse B.W."/>
            <person name="Loparev V."/>
            <person name="Emery B."/>
            <person name="Graziano J."/>
            <person name="McQuiston J.R."/>
        </authorList>
    </citation>
    <scope>NUCLEOTIDE SEQUENCE [LARGE SCALE GENOMIC DNA]</scope>
    <source>
        <strain evidence="5 7">E6809</strain>
    </source>
</reference>
<evidence type="ECO:0000259" key="4">
    <source>
        <dbReference type="Pfam" id="PF13102"/>
    </source>
</evidence>
<evidence type="ECO:0000256" key="1">
    <source>
        <dbReference type="ARBA" id="ARBA00023125"/>
    </source>
</evidence>
<evidence type="ECO:0008006" key="8">
    <source>
        <dbReference type="Google" id="ProtNLM"/>
    </source>
</evidence>
<dbReference type="EMBL" id="MAHS01000015">
    <property type="protein sequence ID" value="OPB47284.1"/>
    <property type="molecule type" value="Genomic_DNA"/>
</dbReference>
<dbReference type="Proteomes" id="UP000189738">
    <property type="component" value="Chromosome"/>
</dbReference>